<organism evidence="1 2">
    <name type="scientific">Tetranychus urticae</name>
    <name type="common">Two-spotted spider mite</name>
    <dbReference type="NCBI Taxonomy" id="32264"/>
    <lineage>
        <taxon>Eukaryota</taxon>
        <taxon>Metazoa</taxon>
        <taxon>Ecdysozoa</taxon>
        <taxon>Arthropoda</taxon>
        <taxon>Chelicerata</taxon>
        <taxon>Arachnida</taxon>
        <taxon>Acari</taxon>
        <taxon>Acariformes</taxon>
        <taxon>Trombidiformes</taxon>
        <taxon>Prostigmata</taxon>
        <taxon>Eleutherengona</taxon>
        <taxon>Raphignathae</taxon>
        <taxon>Tetranychoidea</taxon>
        <taxon>Tetranychidae</taxon>
        <taxon>Tetranychus</taxon>
    </lineage>
</organism>
<keyword evidence="2" id="KW-1185">Reference proteome</keyword>
<reference evidence="1" key="2">
    <citation type="submission" date="2015-06" db="UniProtKB">
        <authorList>
            <consortium name="EnsemblMetazoa"/>
        </authorList>
    </citation>
    <scope>IDENTIFICATION</scope>
</reference>
<dbReference type="EnsemblMetazoa" id="tetur83g00010.1">
    <property type="protein sequence ID" value="tetur83g00010.1"/>
    <property type="gene ID" value="tetur83g00010"/>
</dbReference>
<evidence type="ECO:0000313" key="1">
    <source>
        <dbReference type="EnsemblMetazoa" id="tetur83g00010.1"/>
    </source>
</evidence>
<protein>
    <submittedName>
        <fullName evidence="1">Uncharacterized protein</fullName>
    </submittedName>
</protein>
<sequence length="118" mass="13893">MSRSSWAIVDDPFELFLDRLVEKKFNLITQSNLKIPNIYLNFSLNRSNPELYKFFLFWVNACSVNKILTYNERARSEAPCFIQEDISLFEKVILKQQKQSILKHTSSEINLLNAPNFD</sequence>
<dbReference type="EMBL" id="CAEY01001912">
    <property type="status" value="NOT_ANNOTATED_CDS"/>
    <property type="molecule type" value="Genomic_DNA"/>
</dbReference>
<evidence type="ECO:0000313" key="2">
    <source>
        <dbReference type="Proteomes" id="UP000015104"/>
    </source>
</evidence>
<dbReference type="AlphaFoldDB" id="T1L6I0"/>
<proteinExistence type="predicted"/>
<dbReference type="HOGENOM" id="CLU_2076110_0_0_1"/>
<reference evidence="2" key="1">
    <citation type="submission" date="2011-08" db="EMBL/GenBank/DDBJ databases">
        <authorList>
            <person name="Rombauts S."/>
        </authorList>
    </citation>
    <scope>NUCLEOTIDE SEQUENCE</scope>
    <source>
        <strain evidence="2">London</strain>
    </source>
</reference>
<dbReference type="Proteomes" id="UP000015104">
    <property type="component" value="Unassembled WGS sequence"/>
</dbReference>
<name>T1L6I0_TETUR</name>
<accession>T1L6I0</accession>